<dbReference type="KEGG" id="mpv:PRV_02925"/>
<reference evidence="1 2" key="1">
    <citation type="journal article" date="2013" name="Genome Announc.">
        <title>Genome Sequence of Mycoplasma parvum (Formerly Eperythrozoon parvum), a Diminutive Hemoplasma of the Pig.</title>
        <authorList>
            <person name="do Nascimento N.C."/>
            <person name="Dos Santos A.P."/>
            <person name="Chu Y."/>
            <person name="Guimaraes A.M."/>
            <person name="Pagliaro A."/>
            <person name="Messick J.B."/>
        </authorList>
    </citation>
    <scope>NUCLEOTIDE SEQUENCE [LARGE SCALE GENOMIC DNA]</scope>
    <source>
        <strain evidence="1 2">Indiana</strain>
    </source>
</reference>
<name>U5NCK6_9MOLU</name>
<evidence type="ECO:0000313" key="2">
    <source>
        <dbReference type="Proteomes" id="UP000017119"/>
    </source>
</evidence>
<keyword evidence="2" id="KW-1185">Reference proteome</keyword>
<evidence type="ECO:0000313" key="1">
    <source>
        <dbReference type="EMBL" id="AGX89311.1"/>
    </source>
</evidence>
<dbReference type="STRING" id="1403316.PRV_02925"/>
<dbReference type="Proteomes" id="UP000017119">
    <property type="component" value="Chromosome"/>
</dbReference>
<gene>
    <name evidence="1" type="ORF">PRV_02925</name>
</gene>
<dbReference type="AlphaFoldDB" id="U5NCK6"/>
<dbReference type="HOGENOM" id="CLU_965836_0_0_14"/>
<protein>
    <submittedName>
        <fullName evidence="1">Uncharacterized protein</fullName>
    </submittedName>
</protein>
<accession>U5NCK6</accession>
<proteinExistence type="predicted"/>
<organism evidence="1 2">
    <name type="scientific">Mycoplasma parvum str. Indiana</name>
    <dbReference type="NCBI Taxonomy" id="1403316"/>
    <lineage>
        <taxon>Bacteria</taxon>
        <taxon>Bacillati</taxon>
        <taxon>Mycoplasmatota</taxon>
        <taxon>Mollicutes</taxon>
        <taxon>Mycoplasmataceae</taxon>
        <taxon>Mycoplasma</taxon>
    </lineage>
</organism>
<dbReference type="PATRIC" id="fig|1403316.3.peg.548"/>
<sequence length="288" mass="33638">MRLQGISNKVVNNKITTDISKKYFENNNLKIFEIPSMNINNLEKKELDKMRDSVRSVFENENKKKILMRIEKEAKAKLIESQGKLKTYEKDFKKILLNINAWSEKIKKCESSQNLQEQSFKENGNMSLMDMQSIFNYYKELVNTKKAKSKYLKEIEEISNLDKLTESSFHETQQEDKILPILRRLGFGYGNNISVTELLGQIISEGIIKKECLLKINGKIEDLKRGRGRVDSGIRSWGRSGWFGWRNDGGRSFKVFDDAIKTWEEWIKRIIVVGLVEEMTKEIVSTKF</sequence>
<dbReference type="EMBL" id="CP006771">
    <property type="protein sequence ID" value="AGX89311.1"/>
    <property type="molecule type" value="Genomic_DNA"/>
</dbReference>
<dbReference type="RefSeq" id="WP_022770573.1">
    <property type="nucleotide sequence ID" value="NC_022575.1"/>
</dbReference>